<dbReference type="EMBL" id="CP002608">
    <property type="protein sequence ID" value="AEB41670.1"/>
    <property type="molecule type" value="Genomic_DNA"/>
</dbReference>
<reference evidence="1 2" key="1">
    <citation type="journal article" date="2011" name="J. Bacteriol.">
        <title>Genome sequence of the obligate intracellular animal pathogen Chlamydia pecorum E58.</title>
        <authorList>
            <person name="Mojica S."/>
            <person name="Huot Creasy H."/>
            <person name="Daugherty S."/>
            <person name="Read T.D."/>
            <person name="Kim T."/>
            <person name="Kaltenboeck B."/>
            <person name="Bavoil P."/>
            <person name="Myers G.S."/>
        </authorList>
    </citation>
    <scope>NUCLEOTIDE SEQUENCE [LARGE SCALE GENOMIC DNA]</scope>
    <source>
        <strain evidence="1 2">E58</strain>
    </source>
</reference>
<name>A0AA34WI73_CHLPE</name>
<proteinExistence type="predicted"/>
<dbReference type="AlphaFoldDB" id="A0AA34WI73"/>
<accession>A0AA34WI73</accession>
<dbReference type="KEGG" id="cpm:G5S_0719"/>
<sequence length="394" mass="44151">MGSQLNLQEYGRVFPNPNFDLQLKLFICACQDKSLRQSVLKYFRYHPLLKAHDIARAVYLLIALEEGQDLGLGFLKLSQDLSGAVKLFSHGGFPWGGLPYPAEHAELGLLLLQVAEFYHESLSNAEKMSAFHQAMFTHEHGIFPSLWSQENTRSSLEKTSLSKSFLYRLDQQVLPEYTFSDPNLGFWMMRTHSSSAYVSASGCKSSVCSYCWGDVGIIACGPSYGEISDCQGFGLCGVAKEFSCVVHNVSSEFSFLNSIAVPYPRLTGFSYLQDAYLGVKVRHQINVSEKQCQVRSFIQEPSERISFSVFCRAKHCQVVNGPKLRSHSLDSYKGPTNDVLLVGDQGAIRVLSAAPRMEIFSLQGEESFWGGNFLINIPYRDSEVLLVFEKKYSL</sequence>
<evidence type="ECO:0000313" key="1">
    <source>
        <dbReference type="EMBL" id="AEB41670.1"/>
    </source>
</evidence>
<gene>
    <name evidence="1" type="ordered locus">G5S_0719</name>
</gene>
<protein>
    <submittedName>
        <fullName evidence="1">Uncharacterized protein</fullName>
    </submittedName>
</protein>
<dbReference type="Proteomes" id="UP000008305">
    <property type="component" value="Chromosome"/>
</dbReference>
<dbReference type="RefSeq" id="WP_013712748.1">
    <property type="nucleotide sequence ID" value="NC_015408.1"/>
</dbReference>
<evidence type="ECO:0000313" key="2">
    <source>
        <dbReference type="Proteomes" id="UP000008305"/>
    </source>
</evidence>
<dbReference type="GeneID" id="99718709"/>
<organism evidence="1 2">
    <name type="scientific">Chlamydia pecorum (strain ATCC VR-628 / DSM 29919 / E58)</name>
    <name type="common">Chlamydophila pecorum</name>
    <dbReference type="NCBI Taxonomy" id="331635"/>
    <lineage>
        <taxon>Bacteria</taxon>
        <taxon>Pseudomonadati</taxon>
        <taxon>Chlamydiota</taxon>
        <taxon>Chlamydiia</taxon>
        <taxon>Chlamydiales</taxon>
        <taxon>Chlamydiaceae</taxon>
        <taxon>Chlamydia/Chlamydophila group</taxon>
        <taxon>Chlamydia</taxon>
    </lineage>
</organism>
<keyword evidence="2" id="KW-1185">Reference proteome</keyword>